<dbReference type="PANTHER" id="PTHR34383:SF3">
    <property type="entry name" value="POLYPHOSPHATE:AMP PHOSPHOTRANSFERASE"/>
    <property type="match status" value="1"/>
</dbReference>
<evidence type="ECO:0000313" key="3">
    <source>
        <dbReference type="Proteomes" id="UP000030982"/>
    </source>
</evidence>
<dbReference type="EMBL" id="JTDL01000082">
    <property type="protein sequence ID" value="KHL04204.1"/>
    <property type="molecule type" value="Genomic_DNA"/>
</dbReference>
<dbReference type="OrthoDB" id="9775224at2"/>
<dbReference type="Proteomes" id="UP000030982">
    <property type="component" value="Unassembled WGS sequence"/>
</dbReference>
<protein>
    <submittedName>
        <fullName evidence="2">Phosphate:nucleotide phosphotransferase</fullName>
    </submittedName>
</protein>
<dbReference type="GO" id="GO:0006797">
    <property type="term" value="P:polyphosphate metabolic process"/>
    <property type="evidence" value="ECO:0007669"/>
    <property type="project" value="InterPro"/>
</dbReference>
<evidence type="ECO:0000313" key="2">
    <source>
        <dbReference type="EMBL" id="KHL04204.1"/>
    </source>
</evidence>
<dbReference type="SUPFAM" id="SSF52540">
    <property type="entry name" value="P-loop containing nucleoside triphosphate hydrolases"/>
    <property type="match status" value="1"/>
</dbReference>
<name>A0A0B2AQD9_9MICC</name>
<dbReference type="Gene3D" id="3.40.50.300">
    <property type="entry name" value="P-loop containing nucleotide triphosphate hydrolases"/>
    <property type="match status" value="1"/>
</dbReference>
<reference evidence="2 3" key="1">
    <citation type="submission" date="2014-09" db="EMBL/GenBank/DDBJ databases">
        <title>Genome sequence of Sinomonas sp. MUSC 117.</title>
        <authorList>
            <person name="Lee L.-H."/>
        </authorList>
    </citation>
    <scope>NUCLEOTIDE SEQUENCE [LARGE SCALE GENOMIC DNA]</scope>
    <source>
        <strain evidence="2 3">MUSC 117</strain>
    </source>
</reference>
<gene>
    <name evidence="2" type="ORF">LK10_06530</name>
</gene>
<dbReference type="NCBIfam" id="TIGR03709">
    <property type="entry name" value="PPK2_rel_1"/>
    <property type="match status" value="1"/>
</dbReference>
<dbReference type="InterPro" id="IPR027417">
    <property type="entry name" value="P-loop_NTPase"/>
</dbReference>
<feature type="domain" description="Polyphosphate kinase-2-related" evidence="1">
    <location>
        <begin position="45"/>
        <end position="267"/>
    </location>
</feature>
<dbReference type="GO" id="GO:0016776">
    <property type="term" value="F:phosphotransferase activity, phosphate group as acceptor"/>
    <property type="evidence" value="ECO:0007669"/>
    <property type="project" value="InterPro"/>
</dbReference>
<accession>A0A0B2AQD9</accession>
<dbReference type="InterPro" id="IPR022300">
    <property type="entry name" value="PPK2-rel_1"/>
</dbReference>
<dbReference type="STRING" id="1338436.LK10_06530"/>
<organism evidence="2 3">
    <name type="scientific">Sinomonas humi</name>
    <dbReference type="NCBI Taxonomy" id="1338436"/>
    <lineage>
        <taxon>Bacteria</taxon>
        <taxon>Bacillati</taxon>
        <taxon>Actinomycetota</taxon>
        <taxon>Actinomycetes</taxon>
        <taxon>Micrococcales</taxon>
        <taxon>Micrococcaceae</taxon>
        <taxon>Sinomonas</taxon>
    </lineage>
</organism>
<keyword evidence="2" id="KW-0808">Transferase</keyword>
<dbReference type="InterPro" id="IPR022488">
    <property type="entry name" value="PPK2-related"/>
</dbReference>
<dbReference type="PANTHER" id="PTHR34383">
    <property type="entry name" value="POLYPHOSPHATE:AMP PHOSPHOTRANSFERASE-RELATED"/>
    <property type="match status" value="1"/>
</dbReference>
<dbReference type="Pfam" id="PF03976">
    <property type="entry name" value="PPK2"/>
    <property type="match status" value="1"/>
</dbReference>
<dbReference type="AlphaFoldDB" id="A0A0B2AQD9"/>
<comment type="caution">
    <text evidence="2">The sequence shown here is derived from an EMBL/GenBank/DDBJ whole genome shotgun (WGS) entry which is preliminary data.</text>
</comment>
<proteinExistence type="predicted"/>
<dbReference type="RefSeq" id="WP_043121290.1">
    <property type="nucleotide sequence ID" value="NZ_JTDL01000082.1"/>
</dbReference>
<evidence type="ECO:0000259" key="1">
    <source>
        <dbReference type="Pfam" id="PF03976"/>
    </source>
</evidence>
<sequence length="287" mass="32692">MTKRRPGNGFFEPPEELLGVGEPFSLAQIDSSLTPGFRGAKADGEAILTLRDPHLADLQQRLFAEGRAGGQRALLLVLQGMDTAGKGGMVSHVVGAVDVQGVQLAAFREPSEEEKAHDFLWRIRMQLPRAGMLGCFDRSHYEDVLVPRVHGWIDLNELERRFSAIRDFEWELHAAGTMVLKVMLHISRIEQKRRLSARLDDPAKQWKFNPGDVTERAYWDEYMAAYQDALERTSTVYAPWYVVPADNKWYSRLVVQELLVAALERMDLTWPTPGYDVEEQKRRLAQT</sequence>
<keyword evidence="3" id="KW-1185">Reference proteome</keyword>